<evidence type="ECO:0000256" key="3">
    <source>
        <dbReference type="ARBA" id="ARBA00023163"/>
    </source>
</evidence>
<dbReference type="InterPro" id="IPR011075">
    <property type="entry name" value="TetR_C"/>
</dbReference>
<dbReference type="SUPFAM" id="SSF46689">
    <property type="entry name" value="Homeodomain-like"/>
    <property type="match status" value="1"/>
</dbReference>
<dbReference type="AlphaFoldDB" id="A0A1X1A599"/>
<dbReference type="PANTHER" id="PTHR47506:SF3">
    <property type="entry name" value="HTH-TYPE TRANSCRIPTIONAL REGULATOR LMRA"/>
    <property type="match status" value="1"/>
</dbReference>
<evidence type="ECO:0000313" key="5">
    <source>
        <dbReference type="Proteomes" id="UP000237378"/>
    </source>
</evidence>
<dbReference type="PANTHER" id="PTHR47506">
    <property type="entry name" value="TRANSCRIPTIONAL REGULATORY PROTEIN"/>
    <property type="match status" value="1"/>
</dbReference>
<reference evidence="4 5" key="1">
    <citation type="submission" date="2016-08" db="EMBL/GenBank/DDBJ databases">
        <authorList>
            <person name="Seilhamer J.J."/>
        </authorList>
    </citation>
    <scope>NUCLEOTIDE SEQUENCE [LARGE SCALE GENOMIC DNA]</scope>
    <source>
        <strain evidence="4 5">KH-18-2</strain>
    </source>
</reference>
<dbReference type="InterPro" id="IPR009057">
    <property type="entry name" value="Homeodomain-like_sf"/>
</dbReference>
<dbReference type="EMBL" id="MING01000083">
    <property type="protein sequence ID" value="POG04658.1"/>
    <property type="molecule type" value="Genomic_DNA"/>
</dbReference>
<dbReference type="PRINTS" id="PR00455">
    <property type="entry name" value="HTHTETR"/>
</dbReference>
<comment type="caution">
    <text evidence="4">The sequence shown here is derived from an EMBL/GenBank/DDBJ whole genome shotgun (WGS) entry which is preliminary data.</text>
</comment>
<dbReference type="Proteomes" id="UP000237378">
    <property type="component" value="Unassembled WGS sequence"/>
</dbReference>
<dbReference type="GO" id="GO:0003677">
    <property type="term" value="F:DNA binding"/>
    <property type="evidence" value="ECO:0007669"/>
    <property type="project" value="UniProtKB-UniRule"/>
</dbReference>
<sequence>MDKPMTDTREKILATAEKLIYENGIHATGMDLLVKTSGVARKSIYRYFANKDDVAAAALNARDIRWMKWFRSECEKAQTPEARILGIFDVLKSWFESDGFRGCAFINTAGEVGDADDPVRQIAKLHKQKLLDYTLELTSALRINDPAGLAKQLFLMIEGTITVAHVMGDYTVLDSAREIAKILLKDVQHASV</sequence>
<dbReference type="InterPro" id="IPR001647">
    <property type="entry name" value="HTH_TetR"/>
</dbReference>
<keyword evidence="3" id="KW-0804">Transcription</keyword>
<dbReference type="RefSeq" id="WP_031322204.1">
    <property type="nucleotide sequence ID" value="NZ_CP142110.1"/>
</dbReference>
<keyword evidence="2" id="KW-0238">DNA-binding</keyword>
<reference evidence="4 5" key="2">
    <citation type="submission" date="2018-03" db="EMBL/GenBank/DDBJ databases">
        <title>Draft genome of Pseudomonas putida strain KH-18-2.</title>
        <authorList>
            <person name="Yoshizawa S."/>
            <person name="Khan N.H."/>
            <person name="Nishimura M."/>
            <person name="Chiura H.X."/>
            <person name="Ogura Y."/>
            <person name="Hayashi T."/>
            <person name="Kogure K."/>
        </authorList>
    </citation>
    <scope>NUCLEOTIDE SEQUENCE [LARGE SCALE GENOMIC DNA]</scope>
    <source>
        <strain evidence="4 5">KH-18-2</strain>
    </source>
</reference>
<dbReference type="SUPFAM" id="SSF48498">
    <property type="entry name" value="Tetracyclin repressor-like, C-terminal domain"/>
    <property type="match status" value="1"/>
</dbReference>
<protein>
    <submittedName>
        <fullName evidence="4">TetR family transcriptional regulator</fullName>
    </submittedName>
</protein>
<evidence type="ECO:0000256" key="1">
    <source>
        <dbReference type="ARBA" id="ARBA00023015"/>
    </source>
</evidence>
<dbReference type="InterPro" id="IPR036271">
    <property type="entry name" value="Tet_transcr_reg_TetR-rel_C_sf"/>
</dbReference>
<proteinExistence type="predicted"/>
<name>A0A1X1A599_PSEPU</name>
<evidence type="ECO:0000313" key="4">
    <source>
        <dbReference type="EMBL" id="POG04658.1"/>
    </source>
</evidence>
<dbReference type="Pfam" id="PF00440">
    <property type="entry name" value="TetR_N"/>
    <property type="match status" value="1"/>
</dbReference>
<dbReference type="Pfam" id="PF16925">
    <property type="entry name" value="TetR_C_13"/>
    <property type="match status" value="1"/>
</dbReference>
<keyword evidence="1" id="KW-0805">Transcription regulation</keyword>
<organism evidence="4 5">
    <name type="scientific">Pseudomonas putida</name>
    <name type="common">Arthrobacter siderocapsulatus</name>
    <dbReference type="NCBI Taxonomy" id="303"/>
    <lineage>
        <taxon>Bacteria</taxon>
        <taxon>Pseudomonadati</taxon>
        <taxon>Pseudomonadota</taxon>
        <taxon>Gammaproteobacteria</taxon>
        <taxon>Pseudomonadales</taxon>
        <taxon>Pseudomonadaceae</taxon>
        <taxon>Pseudomonas</taxon>
    </lineage>
</organism>
<evidence type="ECO:0000256" key="2">
    <source>
        <dbReference type="ARBA" id="ARBA00023125"/>
    </source>
</evidence>
<dbReference type="Gene3D" id="1.10.357.10">
    <property type="entry name" value="Tetracycline Repressor, domain 2"/>
    <property type="match status" value="1"/>
</dbReference>
<gene>
    <name evidence="4" type="ORF">BGP82_13285</name>
</gene>
<dbReference type="PROSITE" id="PS50977">
    <property type="entry name" value="HTH_TETR_2"/>
    <property type="match status" value="1"/>
</dbReference>
<accession>A0A1X1A599</accession>